<dbReference type="InterPro" id="IPR052481">
    <property type="entry name" value="DZAN1"/>
</dbReference>
<organism evidence="5">
    <name type="scientific">Echinostoma caproni</name>
    <dbReference type="NCBI Taxonomy" id="27848"/>
    <lineage>
        <taxon>Eukaryota</taxon>
        <taxon>Metazoa</taxon>
        <taxon>Spiralia</taxon>
        <taxon>Lophotrochozoa</taxon>
        <taxon>Platyhelminthes</taxon>
        <taxon>Trematoda</taxon>
        <taxon>Digenea</taxon>
        <taxon>Plagiorchiida</taxon>
        <taxon>Echinostomata</taxon>
        <taxon>Echinostomatoidea</taxon>
        <taxon>Echinostomatidae</taxon>
        <taxon>Echinostoma</taxon>
    </lineage>
</organism>
<feature type="region of interest" description="Disordered" evidence="2">
    <location>
        <begin position="139"/>
        <end position="279"/>
    </location>
</feature>
<evidence type="ECO:0000256" key="1">
    <source>
        <dbReference type="PROSITE-ProRule" id="PRU00023"/>
    </source>
</evidence>
<feature type="compositionally biased region" description="Basic residues" evidence="2">
    <location>
        <begin position="158"/>
        <end position="168"/>
    </location>
</feature>
<dbReference type="AlphaFoldDB" id="A0A183AW40"/>
<evidence type="ECO:0000313" key="3">
    <source>
        <dbReference type="EMBL" id="VDP88152.1"/>
    </source>
</evidence>
<dbReference type="EMBL" id="UZAN01050331">
    <property type="protein sequence ID" value="VDP88152.1"/>
    <property type="molecule type" value="Genomic_DNA"/>
</dbReference>
<feature type="repeat" description="ANK" evidence="1">
    <location>
        <begin position="303"/>
        <end position="335"/>
    </location>
</feature>
<dbReference type="Proteomes" id="UP000272942">
    <property type="component" value="Unassembled WGS sequence"/>
</dbReference>
<dbReference type="Gene3D" id="1.25.40.20">
    <property type="entry name" value="Ankyrin repeat-containing domain"/>
    <property type="match status" value="1"/>
</dbReference>
<dbReference type="PROSITE" id="PS50297">
    <property type="entry name" value="ANK_REP_REGION"/>
    <property type="match status" value="1"/>
</dbReference>
<dbReference type="InterPro" id="IPR036770">
    <property type="entry name" value="Ankyrin_rpt-contain_sf"/>
</dbReference>
<dbReference type="Pfam" id="PF00023">
    <property type="entry name" value="Ank"/>
    <property type="match status" value="1"/>
</dbReference>
<dbReference type="WBParaSite" id="ECPE_0001120901-mRNA-1">
    <property type="protein sequence ID" value="ECPE_0001120901-mRNA-1"/>
    <property type="gene ID" value="ECPE_0001120901"/>
</dbReference>
<dbReference type="SUPFAM" id="SSF48403">
    <property type="entry name" value="Ankyrin repeat"/>
    <property type="match status" value="1"/>
</dbReference>
<name>A0A183AW40_9TREM</name>
<reference evidence="5" key="1">
    <citation type="submission" date="2016-06" db="UniProtKB">
        <authorList>
            <consortium name="WormBaseParasite"/>
        </authorList>
    </citation>
    <scope>IDENTIFICATION</scope>
</reference>
<dbReference type="PANTHER" id="PTHR16058:SF4">
    <property type="entry name" value="DOUBLE ZINC RIBBON AND ANKYRIN REPEAT-CONTAINING PROTEIN 1"/>
    <property type="match status" value="1"/>
</dbReference>
<dbReference type="OrthoDB" id="10033229at2759"/>
<accession>A0A183AW40</accession>
<keyword evidence="4" id="KW-1185">Reference proteome</keyword>
<feature type="compositionally biased region" description="Basic residues" evidence="2">
    <location>
        <begin position="238"/>
        <end position="247"/>
    </location>
</feature>
<feature type="compositionally biased region" description="Basic and acidic residues" evidence="2">
    <location>
        <begin position="212"/>
        <end position="225"/>
    </location>
</feature>
<dbReference type="PANTHER" id="PTHR16058">
    <property type="entry name" value="DOUBLE ZINC RIBBON AND ANKYRIN REPEAT-CONTAINING PROTEIN 1"/>
    <property type="match status" value="1"/>
</dbReference>
<evidence type="ECO:0000313" key="4">
    <source>
        <dbReference type="Proteomes" id="UP000272942"/>
    </source>
</evidence>
<dbReference type="InterPro" id="IPR002110">
    <property type="entry name" value="Ankyrin_rpt"/>
</dbReference>
<feature type="compositionally biased region" description="Polar residues" evidence="2">
    <location>
        <begin position="248"/>
        <end position="268"/>
    </location>
</feature>
<evidence type="ECO:0000256" key="2">
    <source>
        <dbReference type="SAM" id="MobiDB-lite"/>
    </source>
</evidence>
<dbReference type="PROSITE" id="PS50088">
    <property type="entry name" value="ANK_REPEAT"/>
    <property type="match status" value="1"/>
</dbReference>
<evidence type="ECO:0000313" key="5">
    <source>
        <dbReference type="WBParaSite" id="ECPE_0001120901-mRNA-1"/>
    </source>
</evidence>
<sequence length="336" mass="35985">RSSCSPTKRTSSIVVANAATQTVGLFYPSSADLRRQSSLTRPPSGVDTQLRDRVPLLTAVSPGRGYWRKQLDHIIAHFKVYTNNNPGFRSVIGEPRLGKLITADFTETRGHATVLLTFTLPDSIYSTSANPSDTYEAFVSRSTNRPERDSAATLPNSKPRKSSPRKGRPYSASSVDDEELTPSVGQRGRTAVETVDDGPDSQGDVGSQIASDEERKYGAASRQDDESSENMSVEPQKSRSRGQKKNSARSQRGTSAHSTRSGGKSITRNGKKPPIGAHHGEAGVALQRDAKLSGANPNCVTADGETPLVIAVHERHENAIEALISAGAKPNVPGTL</sequence>
<keyword evidence="1" id="KW-0040">ANK repeat</keyword>
<protein>
    <submittedName>
        <fullName evidence="5">ANK_REP_REGION domain-containing protein</fullName>
    </submittedName>
</protein>
<proteinExistence type="predicted"/>
<reference evidence="3 4" key="2">
    <citation type="submission" date="2018-11" db="EMBL/GenBank/DDBJ databases">
        <authorList>
            <consortium name="Pathogen Informatics"/>
        </authorList>
    </citation>
    <scope>NUCLEOTIDE SEQUENCE [LARGE SCALE GENOMIC DNA]</scope>
    <source>
        <strain evidence="3 4">Egypt</strain>
    </source>
</reference>
<dbReference type="SMART" id="SM00248">
    <property type="entry name" value="ANK"/>
    <property type="match status" value="1"/>
</dbReference>
<gene>
    <name evidence="3" type="ORF">ECPE_LOCUS11175</name>
</gene>